<evidence type="ECO:0000256" key="2">
    <source>
        <dbReference type="SAM" id="SignalP"/>
    </source>
</evidence>
<proteinExistence type="predicted"/>
<evidence type="ECO:0000256" key="1">
    <source>
        <dbReference type="SAM" id="MobiDB-lite"/>
    </source>
</evidence>
<dbReference type="Proteomes" id="UP000001070">
    <property type="component" value="Unassembled WGS sequence"/>
</dbReference>
<dbReference type="GO" id="GO:0060179">
    <property type="term" value="P:male mating behavior"/>
    <property type="evidence" value="ECO:0007669"/>
    <property type="project" value="EnsemblMetazoa"/>
</dbReference>
<evidence type="ECO:0000313" key="4">
    <source>
        <dbReference type="Proteomes" id="UP000001070"/>
    </source>
</evidence>
<keyword evidence="2" id="KW-0732">Signal</keyword>
<dbReference type="OrthoDB" id="5219169at2759"/>
<reference evidence="3 4" key="1">
    <citation type="journal article" date="2007" name="Nature">
        <title>Evolution of genes and genomes on the Drosophila phylogeny.</title>
        <authorList>
            <consortium name="Drosophila 12 Genomes Consortium"/>
            <person name="Clark A.G."/>
            <person name="Eisen M.B."/>
            <person name="Smith D.R."/>
            <person name="Bergman C.M."/>
            <person name="Oliver B."/>
            <person name="Markow T.A."/>
            <person name="Kaufman T.C."/>
            <person name="Kellis M."/>
            <person name="Gelbart W."/>
            <person name="Iyer V.N."/>
            <person name="Pollard D.A."/>
            <person name="Sackton T.B."/>
            <person name="Larracuente A.M."/>
            <person name="Singh N.D."/>
            <person name="Abad J.P."/>
            <person name="Abt D.N."/>
            <person name="Adryan B."/>
            <person name="Aguade M."/>
            <person name="Akashi H."/>
            <person name="Anderson W.W."/>
            <person name="Aquadro C.F."/>
            <person name="Ardell D.H."/>
            <person name="Arguello R."/>
            <person name="Artieri C.G."/>
            <person name="Barbash D.A."/>
            <person name="Barker D."/>
            <person name="Barsanti P."/>
            <person name="Batterham P."/>
            <person name="Batzoglou S."/>
            <person name="Begun D."/>
            <person name="Bhutkar A."/>
            <person name="Blanco E."/>
            <person name="Bosak S.A."/>
            <person name="Bradley R.K."/>
            <person name="Brand A.D."/>
            <person name="Brent M.R."/>
            <person name="Brooks A.N."/>
            <person name="Brown R.H."/>
            <person name="Butlin R.K."/>
            <person name="Caggese C."/>
            <person name="Calvi B.R."/>
            <person name="Bernardo de Carvalho A."/>
            <person name="Caspi A."/>
            <person name="Castrezana S."/>
            <person name="Celniker S.E."/>
            <person name="Chang J.L."/>
            <person name="Chapple C."/>
            <person name="Chatterji S."/>
            <person name="Chinwalla A."/>
            <person name="Civetta A."/>
            <person name="Clifton S.W."/>
            <person name="Comeron J.M."/>
            <person name="Costello J.C."/>
            <person name="Coyne J.A."/>
            <person name="Daub J."/>
            <person name="David R.G."/>
            <person name="Delcher A.L."/>
            <person name="Delehaunty K."/>
            <person name="Do C.B."/>
            <person name="Ebling H."/>
            <person name="Edwards K."/>
            <person name="Eickbush T."/>
            <person name="Evans J.D."/>
            <person name="Filipski A."/>
            <person name="Findeiss S."/>
            <person name="Freyhult E."/>
            <person name="Fulton L."/>
            <person name="Fulton R."/>
            <person name="Garcia A.C."/>
            <person name="Gardiner A."/>
            <person name="Garfield D.A."/>
            <person name="Garvin B.E."/>
            <person name="Gibson G."/>
            <person name="Gilbert D."/>
            <person name="Gnerre S."/>
            <person name="Godfrey J."/>
            <person name="Good R."/>
            <person name="Gotea V."/>
            <person name="Gravely B."/>
            <person name="Greenberg A.J."/>
            <person name="Griffiths-Jones S."/>
            <person name="Gross S."/>
            <person name="Guigo R."/>
            <person name="Gustafson E.A."/>
            <person name="Haerty W."/>
            <person name="Hahn M.W."/>
            <person name="Halligan D.L."/>
            <person name="Halpern A.L."/>
            <person name="Halter G.M."/>
            <person name="Han M.V."/>
            <person name="Heger A."/>
            <person name="Hillier L."/>
            <person name="Hinrichs A.S."/>
            <person name="Holmes I."/>
            <person name="Hoskins R.A."/>
            <person name="Hubisz M.J."/>
            <person name="Hultmark D."/>
            <person name="Huntley M.A."/>
            <person name="Jaffe D.B."/>
            <person name="Jagadeeshan S."/>
            <person name="Jeck W.R."/>
            <person name="Johnson J."/>
            <person name="Jones C.D."/>
            <person name="Jordan W.C."/>
            <person name="Karpen G.H."/>
            <person name="Kataoka E."/>
            <person name="Keightley P.D."/>
            <person name="Kheradpour P."/>
            <person name="Kirkness E.F."/>
            <person name="Koerich L.B."/>
            <person name="Kristiansen K."/>
            <person name="Kudrna D."/>
            <person name="Kulathinal R.J."/>
            <person name="Kumar S."/>
            <person name="Kwok R."/>
            <person name="Lander E."/>
            <person name="Langley C.H."/>
            <person name="Lapoint R."/>
            <person name="Lazzaro B.P."/>
            <person name="Lee S.J."/>
            <person name="Levesque L."/>
            <person name="Li R."/>
            <person name="Lin C.F."/>
            <person name="Lin M.F."/>
            <person name="Lindblad-Toh K."/>
            <person name="Llopart A."/>
            <person name="Long M."/>
            <person name="Low L."/>
            <person name="Lozovsky E."/>
            <person name="Lu J."/>
            <person name="Luo M."/>
            <person name="Machado C.A."/>
            <person name="Makalowski W."/>
            <person name="Marzo M."/>
            <person name="Matsuda M."/>
            <person name="Matzkin L."/>
            <person name="McAllister B."/>
            <person name="McBride C.S."/>
            <person name="McKernan B."/>
            <person name="McKernan K."/>
            <person name="Mendez-Lago M."/>
            <person name="Minx P."/>
            <person name="Mollenhauer M.U."/>
            <person name="Montooth K."/>
            <person name="Mount S.M."/>
            <person name="Mu X."/>
            <person name="Myers E."/>
            <person name="Negre B."/>
            <person name="Newfeld S."/>
            <person name="Nielsen R."/>
            <person name="Noor M.A."/>
            <person name="O'Grady P."/>
            <person name="Pachter L."/>
            <person name="Papaceit M."/>
            <person name="Parisi M.J."/>
            <person name="Parisi M."/>
            <person name="Parts L."/>
            <person name="Pedersen J.S."/>
            <person name="Pesole G."/>
            <person name="Phillippy A.M."/>
            <person name="Ponting C.P."/>
            <person name="Pop M."/>
            <person name="Porcelli D."/>
            <person name="Powell J.R."/>
            <person name="Prohaska S."/>
            <person name="Pruitt K."/>
            <person name="Puig M."/>
            <person name="Quesneville H."/>
            <person name="Ram K.R."/>
            <person name="Rand D."/>
            <person name="Rasmussen M.D."/>
            <person name="Reed L.K."/>
            <person name="Reenan R."/>
            <person name="Reily A."/>
            <person name="Remington K.A."/>
            <person name="Rieger T.T."/>
            <person name="Ritchie M.G."/>
            <person name="Robin C."/>
            <person name="Rogers Y.H."/>
            <person name="Rohde C."/>
            <person name="Rozas J."/>
            <person name="Rubenfield M.J."/>
            <person name="Ruiz A."/>
            <person name="Russo S."/>
            <person name="Salzberg S.L."/>
            <person name="Sanchez-Gracia A."/>
            <person name="Saranga D.J."/>
            <person name="Sato H."/>
            <person name="Schaeffer S.W."/>
            <person name="Schatz M.C."/>
            <person name="Schlenke T."/>
            <person name="Schwartz R."/>
            <person name="Segarra C."/>
            <person name="Singh R.S."/>
            <person name="Sirot L."/>
            <person name="Sirota M."/>
            <person name="Sisneros N.B."/>
            <person name="Smith C.D."/>
            <person name="Smith T.F."/>
            <person name="Spieth J."/>
            <person name="Stage D.E."/>
            <person name="Stark A."/>
            <person name="Stephan W."/>
            <person name="Strausberg R.L."/>
            <person name="Strempel S."/>
            <person name="Sturgill D."/>
            <person name="Sutton G."/>
            <person name="Sutton G.G."/>
            <person name="Tao W."/>
            <person name="Teichmann S."/>
            <person name="Tobari Y.N."/>
            <person name="Tomimura Y."/>
            <person name="Tsolas J.M."/>
            <person name="Valente V.L."/>
            <person name="Venter E."/>
            <person name="Venter J.C."/>
            <person name="Vicario S."/>
            <person name="Vieira F.G."/>
            <person name="Vilella A.J."/>
            <person name="Villasante A."/>
            <person name="Walenz B."/>
            <person name="Wang J."/>
            <person name="Wasserman M."/>
            <person name="Watts T."/>
            <person name="Wilson D."/>
            <person name="Wilson R.K."/>
            <person name="Wing R.A."/>
            <person name="Wolfner M.F."/>
            <person name="Wong A."/>
            <person name="Wong G.K."/>
            <person name="Wu C.I."/>
            <person name="Wu G."/>
            <person name="Yamamoto D."/>
            <person name="Yang H.P."/>
            <person name="Yang S.P."/>
            <person name="Yorke J.A."/>
            <person name="Yoshida K."/>
            <person name="Zdobnov E."/>
            <person name="Zhang P."/>
            <person name="Zhang Y."/>
            <person name="Zimin A.V."/>
            <person name="Baldwin J."/>
            <person name="Abdouelleil A."/>
            <person name="Abdulkadir J."/>
            <person name="Abebe A."/>
            <person name="Abera B."/>
            <person name="Abreu J."/>
            <person name="Acer S.C."/>
            <person name="Aftuck L."/>
            <person name="Alexander A."/>
            <person name="An P."/>
            <person name="Anderson E."/>
            <person name="Anderson S."/>
            <person name="Arachi H."/>
            <person name="Azer M."/>
            <person name="Bachantsang P."/>
            <person name="Barry A."/>
            <person name="Bayul T."/>
            <person name="Berlin A."/>
            <person name="Bessette D."/>
            <person name="Bloom T."/>
            <person name="Blye J."/>
            <person name="Boguslavskiy L."/>
            <person name="Bonnet C."/>
            <person name="Boukhgalter B."/>
            <person name="Bourzgui I."/>
            <person name="Brown A."/>
            <person name="Cahill P."/>
            <person name="Channer S."/>
            <person name="Cheshatsang Y."/>
            <person name="Chuda L."/>
            <person name="Citroen M."/>
            <person name="Collymore A."/>
            <person name="Cooke P."/>
            <person name="Costello M."/>
            <person name="D'Aco K."/>
            <person name="Daza R."/>
            <person name="De Haan G."/>
            <person name="DeGray S."/>
            <person name="DeMaso C."/>
            <person name="Dhargay N."/>
            <person name="Dooley K."/>
            <person name="Dooley E."/>
            <person name="Doricent M."/>
            <person name="Dorje P."/>
            <person name="Dorjee K."/>
            <person name="Dupes A."/>
            <person name="Elong R."/>
            <person name="Falk J."/>
            <person name="Farina A."/>
            <person name="Faro S."/>
            <person name="Ferguson D."/>
            <person name="Fisher S."/>
            <person name="Foley C.D."/>
            <person name="Franke A."/>
            <person name="Friedrich D."/>
            <person name="Gadbois L."/>
            <person name="Gearin G."/>
            <person name="Gearin C.R."/>
            <person name="Giannoukos G."/>
            <person name="Goode T."/>
            <person name="Graham J."/>
            <person name="Grandbois E."/>
            <person name="Grewal S."/>
            <person name="Gyaltsen K."/>
            <person name="Hafez N."/>
            <person name="Hagos B."/>
            <person name="Hall J."/>
            <person name="Henson C."/>
            <person name="Hollinger A."/>
            <person name="Honan T."/>
            <person name="Huard M.D."/>
            <person name="Hughes L."/>
            <person name="Hurhula B."/>
            <person name="Husby M.E."/>
            <person name="Kamat A."/>
            <person name="Kanga B."/>
            <person name="Kashin S."/>
            <person name="Khazanovich D."/>
            <person name="Kisner P."/>
            <person name="Lance K."/>
            <person name="Lara M."/>
            <person name="Lee W."/>
            <person name="Lennon N."/>
            <person name="Letendre F."/>
            <person name="LeVine R."/>
            <person name="Lipovsky A."/>
            <person name="Liu X."/>
            <person name="Liu J."/>
            <person name="Liu S."/>
            <person name="Lokyitsang T."/>
            <person name="Lokyitsang Y."/>
            <person name="Lubonja R."/>
            <person name="Lui A."/>
            <person name="MacDonald P."/>
            <person name="Magnisalis V."/>
            <person name="Maru K."/>
            <person name="Matthews C."/>
            <person name="McCusker W."/>
            <person name="McDonough S."/>
            <person name="Mehta T."/>
            <person name="Meldrim J."/>
            <person name="Meneus L."/>
            <person name="Mihai O."/>
            <person name="Mihalev A."/>
            <person name="Mihova T."/>
            <person name="Mittelman R."/>
            <person name="Mlenga V."/>
            <person name="Montmayeur A."/>
            <person name="Mulrain L."/>
            <person name="Navidi A."/>
            <person name="Naylor J."/>
            <person name="Negash T."/>
            <person name="Nguyen T."/>
            <person name="Nguyen N."/>
            <person name="Nicol R."/>
            <person name="Norbu C."/>
            <person name="Norbu N."/>
            <person name="Novod N."/>
            <person name="O'Neill B."/>
            <person name="Osman S."/>
            <person name="Markiewicz E."/>
            <person name="Oyono O.L."/>
            <person name="Patti C."/>
            <person name="Phunkhang P."/>
            <person name="Pierre F."/>
            <person name="Priest M."/>
            <person name="Raghuraman S."/>
            <person name="Rege F."/>
            <person name="Reyes R."/>
            <person name="Rise C."/>
            <person name="Rogov P."/>
            <person name="Ross K."/>
            <person name="Ryan E."/>
            <person name="Settipalli S."/>
            <person name="Shea T."/>
            <person name="Sherpa N."/>
            <person name="Shi L."/>
            <person name="Shih D."/>
            <person name="Sparrow T."/>
            <person name="Spaulding J."/>
            <person name="Stalker J."/>
            <person name="Stange-Thomann N."/>
            <person name="Stavropoulos S."/>
            <person name="Stone C."/>
            <person name="Strader C."/>
            <person name="Tesfaye S."/>
            <person name="Thomson T."/>
            <person name="Thoulutsang Y."/>
            <person name="Thoulutsang D."/>
            <person name="Topham K."/>
            <person name="Topping I."/>
            <person name="Tsamla T."/>
            <person name="Vassiliev H."/>
            <person name="Vo A."/>
            <person name="Wangchuk T."/>
            <person name="Wangdi T."/>
            <person name="Weiand M."/>
            <person name="Wilkinson J."/>
            <person name="Wilson A."/>
            <person name="Yadav S."/>
            <person name="Young G."/>
            <person name="Yu Q."/>
            <person name="Zembek L."/>
            <person name="Zhong D."/>
            <person name="Zimmer A."/>
            <person name="Zwirko Z."/>
            <person name="Jaffe D.B."/>
            <person name="Alvarez P."/>
            <person name="Brockman W."/>
            <person name="Butler J."/>
            <person name="Chin C."/>
            <person name="Gnerre S."/>
            <person name="Grabherr M."/>
            <person name="Kleber M."/>
            <person name="Mauceli E."/>
            <person name="MacCallum I."/>
        </authorList>
    </citation>
    <scope>NUCLEOTIDE SEQUENCE [LARGE SCALE GENOMIC DNA]</scope>
    <source>
        <strain evidence="4">Tucson 15287-2541.00</strain>
    </source>
</reference>
<dbReference type="AlphaFoldDB" id="B4JTT3"/>
<protein>
    <submittedName>
        <fullName evidence="3">GH17481</fullName>
    </submittedName>
</protein>
<feature type="compositionally biased region" description="Basic and acidic residues" evidence="1">
    <location>
        <begin position="73"/>
        <end position="84"/>
    </location>
</feature>
<name>B4JTT3_DROGR</name>
<dbReference type="EMBL" id="CH916374">
    <property type="protein sequence ID" value="EDV91512.1"/>
    <property type="molecule type" value="Genomic_DNA"/>
</dbReference>
<feature type="chain" id="PRO_5002812963" evidence="2">
    <location>
        <begin position="22"/>
        <end position="190"/>
    </location>
</feature>
<evidence type="ECO:0000313" key="3">
    <source>
        <dbReference type="EMBL" id="EDV91512.1"/>
    </source>
</evidence>
<feature type="signal peptide" evidence="2">
    <location>
        <begin position="1"/>
        <end position="21"/>
    </location>
</feature>
<dbReference type="OMA" id="ANCPREY"/>
<gene>
    <name evidence="3" type="primary">Dgri\GH17481</name>
    <name evidence="3" type="ORF">Dgri_GH17481</name>
</gene>
<dbReference type="HOGENOM" id="CLU_1429389_0_0_1"/>
<organism evidence="4">
    <name type="scientific">Drosophila grimshawi</name>
    <name type="common">Hawaiian fruit fly</name>
    <name type="synonym">Idiomyia grimshawi</name>
    <dbReference type="NCBI Taxonomy" id="7222"/>
    <lineage>
        <taxon>Eukaryota</taxon>
        <taxon>Metazoa</taxon>
        <taxon>Ecdysozoa</taxon>
        <taxon>Arthropoda</taxon>
        <taxon>Hexapoda</taxon>
        <taxon>Insecta</taxon>
        <taxon>Pterygota</taxon>
        <taxon>Neoptera</taxon>
        <taxon>Endopterygota</taxon>
        <taxon>Diptera</taxon>
        <taxon>Brachycera</taxon>
        <taxon>Muscomorpha</taxon>
        <taxon>Ephydroidea</taxon>
        <taxon>Drosophilidae</taxon>
        <taxon>Drosophila</taxon>
        <taxon>Hawaiian Drosophila</taxon>
    </lineage>
</organism>
<dbReference type="PhylomeDB" id="B4JTT3"/>
<sequence length="190" mass="21115">MRLTLVWICVCLAIYCSGGFANNGPGNVVVSLPPSLIAATEAVALRQKLNHERPLWKKDARVLFDSSGNGNDAPRDMAHSKESASVEGKYNLPYKSNTNNNNNNNDDDADVEVEMQQQLRPADFNRKALSEAYDLEARQQSAPQEIVPRNGQQLGVKYATPPPHKYWTSRCPATNGICPREYNRAMLAVR</sequence>
<keyword evidence="4" id="KW-1185">Reference proteome</keyword>
<accession>B4JTT3</accession>
<dbReference type="eggNOG" id="ENOG502T6S6">
    <property type="taxonomic scope" value="Eukaryota"/>
</dbReference>
<feature type="region of interest" description="Disordered" evidence="1">
    <location>
        <begin position="67"/>
        <end position="108"/>
    </location>
</feature>